<dbReference type="CDD" id="cd05374">
    <property type="entry name" value="17beta-HSD-like_SDR_c"/>
    <property type="match status" value="1"/>
</dbReference>
<dbReference type="PANTHER" id="PTHR44196:SF1">
    <property type="entry name" value="DEHYDROGENASE_REDUCTASE SDR FAMILY MEMBER 7B"/>
    <property type="match status" value="1"/>
</dbReference>
<dbReference type="InterPro" id="IPR002347">
    <property type="entry name" value="SDR_fam"/>
</dbReference>
<dbReference type="SUPFAM" id="SSF51735">
    <property type="entry name" value="NAD(P)-binding Rossmann-fold domains"/>
    <property type="match status" value="1"/>
</dbReference>
<evidence type="ECO:0000313" key="6">
    <source>
        <dbReference type="Proteomes" id="UP000824179"/>
    </source>
</evidence>
<dbReference type="SMART" id="SM00822">
    <property type="entry name" value="PKS_KR"/>
    <property type="match status" value="1"/>
</dbReference>
<protein>
    <submittedName>
        <fullName evidence="5">SDR family oxidoreductase</fullName>
    </submittedName>
</protein>
<accession>A0A9D1AFR8</accession>
<dbReference type="EMBL" id="DVHB01000080">
    <property type="protein sequence ID" value="HIR39667.1"/>
    <property type="molecule type" value="Genomic_DNA"/>
</dbReference>
<evidence type="ECO:0000256" key="2">
    <source>
        <dbReference type="ARBA" id="ARBA00023002"/>
    </source>
</evidence>
<dbReference type="PROSITE" id="PS00061">
    <property type="entry name" value="ADH_SHORT"/>
    <property type="match status" value="1"/>
</dbReference>
<feature type="domain" description="Ketoreductase" evidence="4">
    <location>
        <begin position="8"/>
        <end position="176"/>
    </location>
</feature>
<evidence type="ECO:0000256" key="3">
    <source>
        <dbReference type="RuleBase" id="RU000363"/>
    </source>
</evidence>
<reference evidence="5" key="1">
    <citation type="submission" date="2020-10" db="EMBL/GenBank/DDBJ databases">
        <authorList>
            <person name="Gilroy R."/>
        </authorList>
    </citation>
    <scope>NUCLEOTIDE SEQUENCE</scope>
    <source>
        <strain evidence="5">ChiW25-3613</strain>
    </source>
</reference>
<keyword evidence="2" id="KW-0560">Oxidoreductase</keyword>
<dbReference type="InterPro" id="IPR036291">
    <property type="entry name" value="NAD(P)-bd_dom_sf"/>
</dbReference>
<sequence>MSDKLKNKVVVITGASSGIGRAAAELFEERGATVVCLARRTVPDFYCISTDVADECAVFSAVKEIEERFGRIDILVNNAGMGISGAVEDTSAEDAHAIFEVNFFGAFNMIRAAVPLMRRGGGGTIINVSSAAAELSIPFQSFYSATKAALSSLGEALRNEVRPFNIKVTAVLPGDVKTDFTSSRRKNARSSPAYGGRVARSVAVMERDEANGMPPKVIARRILSLALRKNPPVAAAGGAKYAVFLFLRKILPKRLVSYIIGKLYG</sequence>
<dbReference type="PRINTS" id="PR00081">
    <property type="entry name" value="GDHRDH"/>
</dbReference>
<dbReference type="GO" id="GO:0016491">
    <property type="term" value="F:oxidoreductase activity"/>
    <property type="evidence" value="ECO:0007669"/>
    <property type="project" value="UniProtKB-KW"/>
</dbReference>
<dbReference type="FunFam" id="3.40.50.720:FF:000084">
    <property type="entry name" value="Short-chain dehydrogenase reductase"/>
    <property type="match status" value="1"/>
</dbReference>
<evidence type="ECO:0000313" key="5">
    <source>
        <dbReference type="EMBL" id="HIR39667.1"/>
    </source>
</evidence>
<dbReference type="AlphaFoldDB" id="A0A9D1AFR8"/>
<dbReference type="InterPro" id="IPR020904">
    <property type="entry name" value="Sc_DH/Rdtase_CS"/>
</dbReference>
<dbReference type="PANTHER" id="PTHR44196">
    <property type="entry name" value="DEHYDROGENASE/REDUCTASE SDR FAMILY MEMBER 7B"/>
    <property type="match status" value="1"/>
</dbReference>
<reference evidence="5" key="2">
    <citation type="journal article" date="2021" name="PeerJ">
        <title>Extensive microbial diversity within the chicken gut microbiome revealed by metagenomics and culture.</title>
        <authorList>
            <person name="Gilroy R."/>
            <person name="Ravi A."/>
            <person name="Getino M."/>
            <person name="Pursley I."/>
            <person name="Horton D.L."/>
            <person name="Alikhan N.F."/>
            <person name="Baker D."/>
            <person name="Gharbi K."/>
            <person name="Hall N."/>
            <person name="Watson M."/>
            <person name="Adriaenssens E.M."/>
            <person name="Foster-Nyarko E."/>
            <person name="Jarju S."/>
            <person name="Secka A."/>
            <person name="Antonio M."/>
            <person name="Oren A."/>
            <person name="Chaudhuri R.R."/>
            <person name="La Ragione R."/>
            <person name="Hildebrand F."/>
            <person name="Pallen M.J."/>
        </authorList>
    </citation>
    <scope>NUCLEOTIDE SEQUENCE</scope>
    <source>
        <strain evidence="5">ChiW25-3613</strain>
    </source>
</reference>
<proteinExistence type="inferred from homology"/>
<dbReference type="Gene3D" id="3.40.50.720">
    <property type="entry name" value="NAD(P)-binding Rossmann-like Domain"/>
    <property type="match status" value="1"/>
</dbReference>
<name>A0A9D1AFR8_9FIRM</name>
<comment type="caution">
    <text evidence="5">The sequence shown here is derived from an EMBL/GenBank/DDBJ whole genome shotgun (WGS) entry which is preliminary data.</text>
</comment>
<dbReference type="Proteomes" id="UP000824179">
    <property type="component" value="Unassembled WGS sequence"/>
</dbReference>
<dbReference type="GO" id="GO:0016020">
    <property type="term" value="C:membrane"/>
    <property type="evidence" value="ECO:0007669"/>
    <property type="project" value="TreeGrafter"/>
</dbReference>
<evidence type="ECO:0000256" key="1">
    <source>
        <dbReference type="ARBA" id="ARBA00006484"/>
    </source>
</evidence>
<dbReference type="Pfam" id="PF00106">
    <property type="entry name" value="adh_short"/>
    <property type="match status" value="1"/>
</dbReference>
<dbReference type="PRINTS" id="PR00080">
    <property type="entry name" value="SDRFAMILY"/>
</dbReference>
<evidence type="ECO:0000259" key="4">
    <source>
        <dbReference type="SMART" id="SM00822"/>
    </source>
</evidence>
<dbReference type="InterPro" id="IPR057326">
    <property type="entry name" value="KR_dom"/>
</dbReference>
<organism evidence="5 6">
    <name type="scientific">Candidatus Coproplasma stercoripullorum</name>
    <dbReference type="NCBI Taxonomy" id="2840751"/>
    <lineage>
        <taxon>Bacteria</taxon>
        <taxon>Bacillati</taxon>
        <taxon>Bacillota</taxon>
        <taxon>Clostridia</taxon>
        <taxon>Eubacteriales</taxon>
        <taxon>Candidatus Coproplasma</taxon>
    </lineage>
</organism>
<comment type="similarity">
    <text evidence="1 3">Belongs to the short-chain dehydrogenases/reductases (SDR) family.</text>
</comment>
<dbReference type="GO" id="GO:0008206">
    <property type="term" value="P:bile acid metabolic process"/>
    <property type="evidence" value="ECO:0007669"/>
    <property type="project" value="UniProtKB-ARBA"/>
</dbReference>
<gene>
    <name evidence="5" type="ORF">IAB90_04710</name>
</gene>